<protein>
    <submittedName>
        <fullName evidence="7">EmrB/QacA subfamily drug resistance transporter</fullName>
    </submittedName>
</protein>
<feature type="transmembrane region" description="Helical" evidence="5">
    <location>
        <begin position="305"/>
        <end position="326"/>
    </location>
</feature>
<dbReference type="SUPFAM" id="SSF103473">
    <property type="entry name" value="MFS general substrate transporter"/>
    <property type="match status" value="1"/>
</dbReference>
<evidence type="ECO:0000313" key="8">
    <source>
        <dbReference type="Proteomes" id="UP000295447"/>
    </source>
</evidence>
<keyword evidence="8" id="KW-1185">Reference proteome</keyword>
<organism evidence="7 8">
    <name type="scientific">Kribbella kalugense</name>
    <dbReference type="NCBI Taxonomy" id="2512221"/>
    <lineage>
        <taxon>Bacteria</taxon>
        <taxon>Bacillati</taxon>
        <taxon>Actinomycetota</taxon>
        <taxon>Actinomycetes</taxon>
        <taxon>Propionibacteriales</taxon>
        <taxon>Kribbellaceae</taxon>
        <taxon>Kribbella</taxon>
    </lineage>
</organism>
<feature type="transmembrane region" description="Helical" evidence="5">
    <location>
        <begin position="173"/>
        <end position="194"/>
    </location>
</feature>
<name>A0A4R8A200_9ACTN</name>
<dbReference type="Pfam" id="PF07690">
    <property type="entry name" value="MFS_1"/>
    <property type="match status" value="1"/>
</dbReference>
<dbReference type="Gene3D" id="1.20.1720.10">
    <property type="entry name" value="Multidrug resistance protein D"/>
    <property type="match status" value="1"/>
</dbReference>
<feature type="transmembrane region" description="Helical" evidence="5">
    <location>
        <begin position="464"/>
        <end position="484"/>
    </location>
</feature>
<dbReference type="Proteomes" id="UP000295447">
    <property type="component" value="Unassembled WGS sequence"/>
</dbReference>
<dbReference type="InterPro" id="IPR011701">
    <property type="entry name" value="MFS"/>
</dbReference>
<comment type="caution">
    <text evidence="7">The sequence shown here is derived from an EMBL/GenBank/DDBJ whole genome shotgun (WGS) entry which is preliminary data.</text>
</comment>
<reference evidence="7 8" key="1">
    <citation type="submission" date="2019-03" db="EMBL/GenBank/DDBJ databases">
        <title>Genomic Encyclopedia of Type Strains, Phase III (KMG-III): the genomes of soil and plant-associated and newly described type strains.</title>
        <authorList>
            <person name="Whitman W."/>
        </authorList>
    </citation>
    <scope>NUCLEOTIDE SEQUENCE [LARGE SCALE GENOMIC DNA]</scope>
    <source>
        <strain evidence="7 8">VKM Ac-2570</strain>
    </source>
</reference>
<feature type="transmembrane region" description="Helical" evidence="5">
    <location>
        <begin position="206"/>
        <end position="224"/>
    </location>
</feature>
<dbReference type="PANTHER" id="PTHR42718">
    <property type="entry name" value="MAJOR FACILITATOR SUPERFAMILY MULTIDRUG TRANSPORTER MFSC"/>
    <property type="match status" value="1"/>
</dbReference>
<dbReference type="AlphaFoldDB" id="A0A4R8A200"/>
<feature type="transmembrane region" description="Helical" evidence="5">
    <location>
        <begin position="338"/>
        <end position="354"/>
    </location>
</feature>
<feature type="transmembrane region" description="Helical" evidence="5">
    <location>
        <begin position="144"/>
        <end position="167"/>
    </location>
</feature>
<keyword evidence="4 5" id="KW-0472">Membrane</keyword>
<dbReference type="GO" id="GO:0022857">
    <property type="term" value="F:transmembrane transporter activity"/>
    <property type="evidence" value="ECO:0007669"/>
    <property type="project" value="InterPro"/>
</dbReference>
<dbReference type="InterPro" id="IPR036259">
    <property type="entry name" value="MFS_trans_sf"/>
</dbReference>
<sequence>MSVPSTAADDISVAPRAVRTLIVVLLGFLMLPMSMSGAGVAVPRIGAELHTSGPEAQWIVTAYFLTASSLMLVAGSLGDVIGRRRIYRIGAVAYLVGSLAAGLAPSIEVLLAARVVTGFGAAGVMAGGGAIIGATFTGSARTRAFAAMGTIGGLGLALGPSLSGWLIDGLGWRLGFGLFAVPGLVLFMGTWLMGETRAASRPRIDATGAVTFIGGLAALMLAVTQGPARGWAAPEVLGILATALILFAAFIAVERRTANPVLHLSVLSQPRFVGWLLAAATMSFGFGGILAFLPSYLQDPVGLDAGQAGLVMMLPTLPMMVLPLIGSRLINRGVSPRLLITAALVVLSAGNAWLTVLHPTMTILEVAGPLVVTGAGAGLAAGIIDAQAMNEVSAAQVGMAAGMLNTVRGSANALLLALFGSTLVALLASKLGSTDLAGQVATGNLPDLPDAAFLAAQLTSTWRVILTVLASLCFLAAMIASLLLRGASHDDRRQSG</sequence>
<dbReference type="PROSITE" id="PS50850">
    <property type="entry name" value="MFS"/>
    <property type="match status" value="1"/>
</dbReference>
<feature type="transmembrane region" description="Helical" evidence="5">
    <location>
        <begin position="409"/>
        <end position="428"/>
    </location>
</feature>
<evidence type="ECO:0000259" key="6">
    <source>
        <dbReference type="PROSITE" id="PS50850"/>
    </source>
</evidence>
<dbReference type="OrthoDB" id="7375466at2"/>
<dbReference type="CDD" id="cd17321">
    <property type="entry name" value="MFS_MMR_MDR_like"/>
    <property type="match status" value="1"/>
</dbReference>
<proteinExistence type="predicted"/>
<feature type="transmembrane region" description="Helical" evidence="5">
    <location>
        <begin position="21"/>
        <end position="44"/>
    </location>
</feature>
<gene>
    <name evidence="7" type="ORF">EV650_3108</name>
</gene>
<dbReference type="EMBL" id="SODF01000001">
    <property type="protein sequence ID" value="TDW24236.1"/>
    <property type="molecule type" value="Genomic_DNA"/>
</dbReference>
<evidence type="ECO:0000256" key="4">
    <source>
        <dbReference type="ARBA" id="ARBA00023136"/>
    </source>
</evidence>
<dbReference type="GO" id="GO:0005886">
    <property type="term" value="C:plasma membrane"/>
    <property type="evidence" value="ECO:0007669"/>
    <property type="project" value="UniProtKB-SubCell"/>
</dbReference>
<feature type="transmembrane region" description="Helical" evidence="5">
    <location>
        <begin position="366"/>
        <end position="388"/>
    </location>
</feature>
<evidence type="ECO:0000256" key="2">
    <source>
        <dbReference type="ARBA" id="ARBA00022692"/>
    </source>
</evidence>
<evidence type="ECO:0000256" key="1">
    <source>
        <dbReference type="ARBA" id="ARBA00004651"/>
    </source>
</evidence>
<feature type="domain" description="Major facilitator superfamily (MFS) profile" evidence="6">
    <location>
        <begin position="20"/>
        <end position="488"/>
    </location>
</feature>
<dbReference type="InterPro" id="IPR020846">
    <property type="entry name" value="MFS_dom"/>
</dbReference>
<evidence type="ECO:0000313" key="7">
    <source>
        <dbReference type="EMBL" id="TDW24236.1"/>
    </source>
</evidence>
<evidence type="ECO:0000256" key="5">
    <source>
        <dbReference type="SAM" id="Phobius"/>
    </source>
</evidence>
<feature type="transmembrane region" description="Helical" evidence="5">
    <location>
        <begin position="56"/>
        <end position="74"/>
    </location>
</feature>
<dbReference type="PANTHER" id="PTHR42718:SF49">
    <property type="entry name" value="EXPORT PROTEIN"/>
    <property type="match status" value="1"/>
</dbReference>
<keyword evidence="2 5" id="KW-0812">Transmembrane</keyword>
<feature type="transmembrane region" description="Helical" evidence="5">
    <location>
        <begin position="86"/>
        <end position="105"/>
    </location>
</feature>
<feature type="transmembrane region" description="Helical" evidence="5">
    <location>
        <begin position="273"/>
        <end position="293"/>
    </location>
</feature>
<keyword evidence="3 5" id="KW-1133">Transmembrane helix</keyword>
<dbReference type="Gene3D" id="1.20.1250.20">
    <property type="entry name" value="MFS general substrate transporter like domains"/>
    <property type="match status" value="1"/>
</dbReference>
<evidence type="ECO:0000256" key="3">
    <source>
        <dbReference type="ARBA" id="ARBA00022989"/>
    </source>
</evidence>
<dbReference type="RefSeq" id="WP_134119430.1">
    <property type="nucleotide sequence ID" value="NZ_SODF01000001.1"/>
</dbReference>
<accession>A0A4R8A200</accession>
<feature type="transmembrane region" description="Helical" evidence="5">
    <location>
        <begin position="111"/>
        <end position="132"/>
    </location>
</feature>
<feature type="transmembrane region" description="Helical" evidence="5">
    <location>
        <begin position="236"/>
        <end position="253"/>
    </location>
</feature>
<comment type="subcellular location">
    <subcellularLocation>
        <location evidence="1">Cell membrane</location>
        <topology evidence="1">Multi-pass membrane protein</topology>
    </subcellularLocation>
</comment>